<organism evidence="3 4">
    <name type="scientific">Stappia indica</name>
    <dbReference type="NCBI Taxonomy" id="538381"/>
    <lineage>
        <taxon>Bacteria</taxon>
        <taxon>Pseudomonadati</taxon>
        <taxon>Pseudomonadota</taxon>
        <taxon>Alphaproteobacteria</taxon>
        <taxon>Hyphomicrobiales</taxon>
        <taxon>Stappiaceae</taxon>
        <taxon>Stappia</taxon>
    </lineage>
</organism>
<dbReference type="Proteomes" id="UP000219331">
    <property type="component" value="Unassembled WGS sequence"/>
</dbReference>
<dbReference type="Pfam" id="PF13670">
    <property type="entry name" value="PepSY_2"/>
    <property type="match status" value="1"/>
</dbReference>
<dbReference type="AlphaFoldDB" id="A0A285TCY5"/>
<evidence type="ECO:0000259" key="2">
    <source>
        <dbReference type="Pfam" id="PF13670"/>
    </source>
</evidence>
<evidence type="ECO:0000256" key="1">
    <source>
        <dbReference type="SAM" id="SignalP"/>
    </source>
</evidence>
<protein>
    <submittedName>
        <fullName evidence="3">Peptidase propeptide and YPEB domain-containing protein</fullName>
    </submittedName>
</protein>
<name>A0A285TCY5_9HYPH</name>
<feature type="chain" id="PRO_5011763231" evidence="1">
    <location>
        <begin position="22"/>
        <end position="100"/>
    </location>
</feature>
<dbReference type="STRING" id="538381.GCA_001696535_04026"/>
<keyword evidence="4" id="KW-1185">Reference proteome</keyword>
<feature type="signal peptide" evidence="1">
    <location>
        <begin position="1"/>
        <end position="21"/>
    </location>
</feature>
<gene>
    <name evidence="3" type="ORF">SAMN05421512_11028</name>
</gene>
<reference evidence="3 4" key="1">
    <citation type="submission" date="2017-08" db="EMBL/GenBank/DDBJ databases">
        <authorList>
            <person name="de Groot N.N."/>
        </authorList>
    </citation>
    <scope>NUCLEOTIDE SEQUENCE [LARGE SCALE GENOMIC DNA]</scope>
    <source>
        <strain evidence="3 4">USBA 352</strain>
    </source>
</reference>
<sequence length="100" mass="11009">MQKTLAIALFALVAAPSLAMADDDDGRNRWGIDAPRDQWMSIADVTAKMEAAGYKIREIEIDDGVYEIDGHDANGARIEADVHPVTGEILRRDDKRGERG</sequence>
<evidence type="ECO:0000313" key="4">
    <source>
        <dbReference type="Proteomes" id="UP000219331"/>
    </source>
</evidence>
<dbReference type="EMBL" id="OBML01000010">
    <property type="protein sequence ID" value="SOC19420.1"/>
    <property type="molecule type" value="Genomic_DNA"/>
</dbReference>
<proteinExistence type="predicted"/>
<dbReference type="InterPro" id="IPR025711">
    <property type="entry name" value="PepSY"/>
</dbReference>
<evidence type="ECO:0000313" key="3">
    <source>
        <dbReference type="EMBL" id="SOC19420.1"/>
    </source>
</evidence>
<keyword evidence="1" id="KW-0732">Signal</keyword>
<dbReference type="OrthoDB" id="7365433at2"/>
<dbReference type="RefSeq" id="WP_067223843.1">
    <property type="nucleotide sequence ID" value="NZ_MBQE01000005.1"/>
</dbReference>
<feature type="domain" description="PepSY" evidence="2">
    <location>
        <begin position="6"/>
        <end position="92"/>
    </location>
</feature>
<accession>A0A285TCY5</accession>